<proteinExistence type="predicted"/>
<sequence length="44" mass="4745">MTAAKDMDRDPGRGRPPGDRTRGGPWDCITRHGRAGTPGDGIWP</sequence>
<protein>
    <submittedName>
        <fullName evidence="2">Uncharacterized protein</fullName>
    </submittedName>
</protein>
<organism evidence="2">
    <name type="scientific">hydrocarbon metagenome</name>
    <dbReference type="NCBI Taxonomy" id="938273"/>
    <lineage>
        <taxon>unclassified sequences</taxon>
        <taxon>metagenomes</taxon>
        <taxon>ecological metagenomes</taxon>
    </lineage>
</organism>
<dbReference type="EMBL" id="LNQE01000214">
    <property type="protein sequence ID" value="KUG28496.1"/>
    <property type="molecule type" value="Genomic_DNA"/>
</dbReference>
<gene>
    <name evidence="2" type="ORF">ASZ90_001615</name>
</gene>
<feature type="region of interest" description="Disordered" evidence="1">
    <location>
        <begin position="1"/>
        <end position="44"/>
    </location>
</feature>
<accession>A0A0W8G5S5</accession>
<reference evidence="2" key="1">
    <citation type="journal article" date="2015" name="Proc. Natl. Acad. Sci. U.S.A.">
        <title>Networks of energetic and metabolic interactions define dynamics in microbial communities.</title>
        <authorList>
            <person name="Embree M."/>
            <person name="Liu J.K."/>
            <person name="Al-Bassam M.M."/>
            <person name="Zengler K."/>
        </authorList>
    </citation>
    <scope>NUCLEOTIDE SEQUENCE</scope>
</reference>
<comment type="caution">
    <text evidence="2">The sequence shown here is derived from an EMBL/GenBank/DDBJ whole genome shotgun (WGS) entry which is preliminary data.</text>
</comment>
<dbReference type="AlphaFoldDB" id="A0A0W8G5S5"/>
<evidence type="ECO:0000256" key="1">
    <source>
        <dbReference type="SAM" id="MobiDB-lite"/>
    </source>
</evidence>
<feature type="compositionally biased region" description="Basic and acidic residues" evidence="1">
    <location>
        <begin position="1"/>
        <end position="22"/>
    </location>
</feature>
<name>A0A0W8G5S5_9ZZZZ</name>
<evidence type="ECO:0000313" key="2">
    <source>
        <dbReference type="EMBL" id="KUG28496.1"/>
    </source>
</evidence>